<evidence type="ECO:0000256" key="3">
    <source>
        <dbReference type="ARBA" id="ARBA00022729"/>
    </source>
</evidence>
<dbReference type="EMBL" id="CP076361">
    <property type="protein sequence ID" value="QWK89464.1"/>
    <property type="molecule type" value="Genomic_DNA"/>
</dbReference>
<evidence type="ECO:0000256" key="1">
    <source>
        <dbReference type="ARBA" id="ARBA00007734"/>
    </source>
</evidence>
<feature type="signal peptide" evidence="4">
    <location>
        <begin position="1"/>
        <end position="19"/>
    </location>
</feature>
<keyword evidence="3 4" id="KW-0732">Signal</keyword>
<dbReference type="AlphaFoldDB" id="A0A975RZV4"/>
<dbReference type="Gene3D" id="1.10.530.10">
    <property type="match status" value="1"/>
</dbReference>
<evidence type="ECO:0000256" key="2">
    <source>
        <dbReference type="ARBA" id="ARBA00009387"/>
    </source>
</evidence>
<dbReference type="SUPFAM" id="SSF53955">
    <property type="entry name" value="Lysozyme-like"/>
    <property type="match status" value="1"/>
</dbReference>
<dbReference type="Gene3D" id="1.25.20.10">
    <property type="entry name" value="Bacterial muramidases"/>
    <property type="match status" value="1"/>
</dbReference>
<dbReference type="CDD" id="cd13401">
    <property type="entry name" value="Slt70-like"/>
    <property type="match status" value="1"/>
</dbReference>
<dbReference type="InterPro" id="IPR023346">
    <property type="entry name" value="Lysozyme-like_dom_sf"/>
</dbReference>
<evidence type="ECO:0000313" key="6">
    <source>
        <dbReference type="EMBL" id="QWK89464.1"/>
    </source>
</evidence>
<comment type="similarity">
    <text evidence="1">Belongs to the transglycosylase Slt family.</text>
</comment>
<reference evidence="6" key="1">
    <citation type="submission" date="2021-06" db="EMBL/GenBank/DDBJ databases">
        <title>Direct submission.</title>
        <authorList>
            <person name="Lee C.-S."/>
            <person name="Jin L."/>
        </authorList>
    </citation>
    <scope>NUCLEOTIDE SEQUENCE</scope>
    <source>
        <strain evidence="6">Con5</strain>
    </source>
</reference>
<dbReference type="GO" id="GO:0042597">
    <property type="term" value="C:periplasmic space"/>
    <property type="evidence" value="ECO:0007669"/>
    <property type="project" value="InterPro"/>
</dbReference>
<feature type="chain" id="PRO_5037447442" evidence="4">
    <location>
        <begin position="20"/>
        <end position="641"/>
    </location>
</feature>
<dbReference type="GO" id="GO:0004553">
    <property type="term" value="F:hydrolase activity, hydrolyzing O-glycosyl compounds"/>
    <property type="evidence" value="ECO:0007669"/>
    <property type="project" value="InterPro"/>
</dbReference>
<name>A0A975RZV4_9RHOB</name>
<dbReference type="KEGG" id="gfu:KM031_11460"/>
<organism evidence="6 7">
    <name type="scientific">Gemmobacter fulvus</name>
    <dbReference type="NCBI Taxonomy" id="2840474"/>
    <lineage>
        <taxon>Bacteria</taxon>
        <taxon>Pseudomonadati</taxon>
        <taxon>Pseudomonadota</taxon>
        <taxon>Alphaproteobacteria</taxon>
        <taxon>Rhodobacterales</taxon>
        <taxon>Paracoccaceae</taxon>
        <taxon>Gemmobacter</taxon>
    </lineage>
</organism>
<evidence type="ECO:0000313" key="7">
    <source>
        <dbReference type="Proteomes" id="UP000679352"/>
    </source>
</evidence>
<dbReference type="GO" id="GO:0016020">
    <property type="term" value="C:membrane"/>
    <property type="evidence" value="ECO:0007669"/>
    <property type="project" value="InterPro"/>
</dbReference>
<evidence type="ECO:0000259" key="5">
    <source>
        <dbReference type="Pfam" id="PF01464"/>
    </source>
</evidence>
<sequence>MSILRALTLALLLATPAAAQSDPASALRLALNEAGRANWEEAQRLAQGSSAVGADVIQWQRLRAGVGTLTEYEDFLARRPDWPGLPLLRQKGEAAVARSSTPARVIGWFGSTLPETGTGSLAVIKALLAQGRGAEAEAEARRAWTSLPFTAEDEAVLLKLYPALRDLNETRLATLLWEGKQGEAKRLLPQVSENWAALARARIALMERTTGVSRLVEAVPGSLAQHPLLAQARLDWRIYSDLWPDAAALMLEHSASADTLGRPELWADRRAQLARHLLREGEATQAYRIAARHRMTSGAAYADLEFLAGFIALRRLDDAQTALTHFRHLESAVVTPISVSRAKYWQGRALEALGDPAAQAAYTEAARHQTAYYGQLAAEKLGLSLDASLLAPLNAADWRQAAFARSSVLEAALLLLKAGDRTQAKRFLLHLAEPLTAPDLASLAALALQINEPHIAVLLGKQGAERGIILPEAYFPLPVMVPEGLATSRALALSISRRESEFDPAARSSAGARGLMQLMPETAERTAKSLGLPFEVSRLTSDPGFNATLGSAYLAKLIEEFGPSIALVASGYNAGPGRPRRWITEMGDPRRPDVDVVDWVEMIPFSETRTYVMRVSESLTIYRAKLRGSPGPIRLIAELKG</sequence>
<feature type="domain" description="Transglycosylase SLT" evidence="5">
    <location>
        <begin position="489"/>
        <end position="587"/>
    </location>
</feature>
<dbReference type="InterPro" id="IPR008939">
    <property type="entry name" value="Lytic_TGlycosylase_superhlx_U"/>
</dbReference>
<proteinExistence type="inferred from homology"/>
<dbReference type="PROSITE" id="PS00922">
    <property type="entry name" value="TRANSGLYCOSYLASE"/>
    <property type="match status" value="1"/>
</dbReference>
<dbReference type="GO" id="GO:0000270">
    <property type="term" value="P:peptidoglycan metabolic process"/>
    <property type="evidence" value="ECO:0007669"/>
    <property type="project" value="InterPro"/>
</dbReference>
<comment type="similarity">
    <text evidence="2">Belongs to the virb1 family.</text>
</comment>
<dbReference type="PANTHER" id="PTHR37423">
    <property type="entry name" value="SOLUBLE LYTIC MUREIN TRANSGLYCOSYLASE-RELATED"/>
    <property type="match status" value="1"/>
</dbReference>
<gene>
    <name evidence="6" type="ORF">KM031_11460</name>
</gene>
<dbReference type="PANTHER" id="PTHR37423:SF2">
    <property type="entry name" value="MEMBRANE-BOUND LYTIC MUREIN TRANSGLYCOSYLASE C"/>
    <property type="match status" value="1"/>
</dbReference>
<evidence type="ECO:0000256" key="4">
    <source>
        <dbReference type="SAM" id="SignalP"/>
    </source>
</evidence>
<dbReference type="Proteomes" id="UP000679352">
    <property type="component" value="Chromosome"/>
</dbReference>
<protein>
    <submittedName>
        <fullName evidence="6">Lytic transglycosylase domain-containing protein</fullName>
    </submittedName>
</protein>
<dbReference type="RefSeq" id="WP_215504772.1">
    <property type="nucleotide sequence ID" value="NZ_CP076361.1"/>
</dbReference>
<dbReference type="SUPFAM" id="SSF48435">
    <property type="entry name" value="Bacterial muramidases"/>
    <property type="match status" value="1"/>
</dbReference>
<dbReference type="InterPro" id="IPR008258">
    <property type="entry name" value="Transglycosylase_SLT_dom_1"/>
</dbReference>
<keyword evidence="7" id="KW-1185">Reference proteome</keyword>
<dbReference type="Pfam" id="PF01464">
    <property type="entry name" value="SLT"/>
    <property type="match status" value="1"/>
</dbReference>
<dbReference type="InterPro" id="IPR000189">
    <property type="entry name" value="Transglyc_AS"/>
</dbReference>
<dbReference type="GO" id="GO:0008933">
    <property type="term" value="F:peptidoglycan lytic transglycosylase activity"/>
    <property type="evidence" value="ECO:0007669"/>
    <property type="project" value="InterPro"/>
</dbReference>
<accession>A0A975RZV4</accession>